<proteinExistence type="predicted"/>
<dbReference type="HOGENOM" id="CLU_3157471_0_0_9"/>
<reference evidence="1 2" key="1">
    <citation type="submission" date="2007-03" db="EMBL/GenBank/DDBJ databases">
        <authorList>
            <person name="Fulton L."/>
            <person name="Clifton S."/>
            <person name="Fulton B."/>
            <person name="Xu J."/>
            <person name="Minx P."/>
            <person name="Pepin K.H."/>
            <person name="Johnson M."/>
            <person name="Thiruvilangam P."/>
            <person name="Bhonagiri V."/>
            <person name="Nash W.E."/>
            <person name="Mardis E.R."/>
            <person name="Wilson R.K."/>
        </authorList>
    </citation>
    <scope>NUCLEOTIDE SEQUENCE [LARGE SCALE GENOMIC DNA]</scope>
    <source>
        <strain evidence="1 2">ATCC 27756</strain>
    </source>
</reference>
<comment type="caution">
    <text evidence="1">The sequence shown here is derived from an EMBL/GenBank/DDBJ whole genome shotgun (WGS) entry which is preliminary data.</text>
</comment>
<gene>
    <name evidence="1" type="ORF">RUMTOR_02142</name>
</gene>
<evidence type="ECO:0000313" key="2">
    <source>
        <dbReference type="Proteomes" id="UP000003577"/>
    </source>
</evidence>
<dbReference type="AlphaFoldDB" id="A5KPF8"/>
<dbReference type="Proteomes" id="UP000003577">
    <property type="component" value="Unassembled WGS sequence"/>
</dbReference>
<dbReference type="EMBL" id="AAVP02000012">
    <property type="protein sequence ID" value="EDK23634.1"/>
    <property type="molecule type" value="Genomic_DNA"/>
</dbReference>
<dbReference type="PaxDb" id="411460-RUMTOR_02142"/>
<protein>
    <submittedName>
        <fullName evidence="1">Uncharacterized protein</fullName>
    </submittedName>
</protein>
<name>A5KPF8_9FIRM</name>
<organism evidence="1 2">
    <name type="scientific">[Ruminococcus] torques ATCC 27756</name>
    <dbReference type="NCBI Taxonomy" id="411460"/>
    <lineage>
        <taxon>Bacteria</taxon>
        <taxon>Bacillati</taxon>
        <taxon>Bacillota</taxon>
        <taxon>Clostridia</taxon>
        <taxon>Lachnospirales</taxon>
        <taxon>Lachnospiraceae</taxon>
        <taxon>Mediterraneibacter</taxon>
    </lineage>
</organism>
<accession>A5KPF8</accession>
<evidence type="ECO:0000313" key="1">
    <source>
        <dbReference type="EMBL" id="EDK23634.1"/>
    </source>
</evidence>
<reference evidence="1 2" key="2">
    <citation type="submission" date="2007-04" db="EMBL/GenBank/DDBJ databases">
        <title>Draft genome sequence of Ruminococcus torques (ATCC 27756).</title>
        <authorList>
            <person name="Sudarsanam P."/>
            <person name="Ley R."/>
            <person name="Guruge J."/>
            <person name="Turnbaugh P.J."/>
            <person name="Mahowald M."/>
            <person name="Liep D."/>
            <person name="Gordon J."/>
        </authorList>
    </citation>
    <scope>NUCLEOTIDE SEQUENCE [LARGE SCALE GENOMIC DNA]</scope>
    <source>
        <strain evidence="1 2">ATCC 27756</strain>
    </source>
</reference>
<sequence>MSGSYRAGSVLPIHLRSFCWGTDDGRKVCEKENRMNEKILRFICIYEP</sequence>